<dbReference type="PANTHER" id="PTHR28259:SF1">
    <property type="entry name" value="FLUORIDE EXPORT PROTEIN 1-RELATED"/>
    <property type="match status" value="1"/>
</dbReference>
<dbReference type="AlphaFoldDB" id="A0A4R1BGB0"/>
<sequence>MESLIYVALGGAVGSAARYLVGVWIMTRLDTDFPWGTFFVNVSGSFLIGVVLAFIESGGLPGGARHLLAVGILGGYTTFSTFGYETMQLLRFRSARATLFNALGQLLICLAAVYLGVVLVRGLVGE</sequence>
<dbReference type="InterPro" id="IPR003691">
    <property type="entry name" value="FluC"/>
</dbReference>
<evidence type="ECO:0000256" key="6">
    <source>
        <dbReference type="ARBA" id="ARBA00023303"/>
    </source>
</evidence>
<dbReference type="GO" id="GO:0005886">
    <property type="term" value="C:plasma membrane"/>
    <property type="evidence" value="ECO:0007669"/>
    <property type="project" value="UniProtKB-SubCell"/>
</dbReference>
<keyword evidence="4 10" id="KW-1133">Transmembrane helix</keyword>
<feature type="transmembrane region" description="Helical" evidence="10">
    <location>
        <begin position="67"/>
        <end position="87"/>
    </location>
</feature>
<proteinExistence type="inferred from homology"/>
<keyword evidence="3 10" id="KW-0812">Transmembrane</keyword>
<evidence type="ECO:0000256" key="9">
    <source>
        <dbReference type="ARBA" id="ARBA00049940"/>
    </source>
</evidence>
<accession>A0A4R1BGB0</accession>
<feature type="transmembrane region" description="Helical" evidence="10">
    <location>
        <begin position="6"/>
        <end position="26"/>
    </location>
</feature>
<gene>
    <name evidence="10 11" type="primary">crcB</name>
    <name evidence="10" type="synonym">fluC</name>
    <name evidence="11" type="ORF">E0L93_10730</name>
</gene>
<name>A0A4R1BGB0_9ACTN</name>
<dbReference type="NCBIfam" id="TIGR00494">
    <property type="entry name" value="crcB"/>
    <property type="match status" value="1"/>
</dbReference>
<evidence type="ECO:0000256" key="3">
    <source>
        <dbReference type="ARBA" id="ARBA00022692"/>
    </source>
</evidence>
<evidence type="ECO:0000256" key="2">
    <source>
        <dbReference type="ARBA" id="ARBA00022475"/>
    </source>
</evidence>
<evidence type="ECO:0000313" key="11">
    <source>
        <dbReference type="EMBL" id="TCJ16187.1"/>
    </source>
</evidence>
<keyword evidence="5 10" id="KW-0472">Membrane</keyword>
<dbReference type="Pfam" id="PF02537">
    <property type="entry name" value="CRCB"/>
    <property type="match status" value="1"/>
</dbReference>
<comment type="catalytic activity">
    <reaction evidence="8">
        <text>fluoride(in) = fluoride(out)</text>
        <dbReference type="Rhea" id="RHEA:76159"/>
        <dbReference type="ChEBI" id="CHEBI:17051"/>
    </reaction>
    <physiologicalReaction direction="left-to-right" evidence="8">
        <dbReference type="Rhea" id="RHEA:76160"/>
    </physiologicalReaction>
</comment>
<dbReference type="HAMAP" id="MF_00454">
    <property type="entry name" value="FluC"/>
    <property type="match status" value="1"/>
</dbReference>
<comment type="subcellular location">
    <subcellularLocation>
        <location evidence="1 10">Cell membrane</location>
        <topology evidence="1 10">Multi-pass membrane protein</topology>
    </subcellularLocation>
</comment>
<feature type="binding site" evidence="10">
    <location>
        <position position="77"/>
    </location>
    <ligand>
        <name>Na(+)</name>
        <dbReference type="ChEBI" id="CHEBI:29101"/>
        <note>structural</note>
    </ligand>
</feature>
<evidence type="ECO:0000256" key="5">
    <source>
        <dbReference type="ARBA" id="ARBA00023136"/>
    </source>
</evidence>
<evidence type="ECO:0000256" key="7">
    <source>
        <dbReference type="ARBA" id="ARBA00035120"/>
    </source>
</evidence>
<feature type="binding site" evidence="10">
    <location>
        <position position="74"/>
    </location>
    <ligand>
        <name>Na(+)</name>
        <dbReference type="ChEBI" id="CHEBI:29101"/>
        <note>structural</note>
    </ligand>
</feature>
<evidence type="ECO:0000256" key="10">
    <source>
        <dbReference type="HAMAP-Rule" id="MF_00454"/>
    </source>
</evidence>
<comment type="caution">
    <text evidence="11">The sequence shown here is derived from an EMBL/GenBank/DDBJ whole genome shotgun (WGS) entry which is preliminary data.</text>
</comment>
<dbReference type="EMBL" id="SKBU01000018">
    <property type="protein sequence ID" value="TCJ16187.1"/>
    <property type="molecule type" value="Genomic_DNA"/>
</dbReference>
<evidence type="ECO:0000256" key="8">
    <source>
        <dbReference type="ARBA" id="ARBA00035585"/>
    </source>
</evidence>
<keyword evidence="12" id="KW-1185">Reference proteome</keyword>
<keyword evidence="2 10" id="KW-1003">Cell membrane</keyword>
<keyword evidence="10" id="KW-0479">Metal-binding</keyword>
<evidence type="ECO:0000256" key="4">
    <source>
        <dbReference type="ARBA" id="ARBA00022989"/>
    </source>
</evidence>
<organism evidence="11 12">
    <name type="scientific">Rubrobacter taiwanensis</name>
    <dbReference type="NCBI Taxonomy" id="185139"/>
    <lineage>
        <taxon>Bacteria</taxon>
        <taxon>Bacillati</taxon>
        <taxon>Actinomycetota</taxon>
        <taxon>Rubrobacteria</taxon>
        <taxon>Rubrobacterales</taxon>
        <taxon>Rubrobacteraceae</taxon>
        <taxon>Rubrobacter</taxon>
    </lineage>
</organism>
<dbReference type="OrthoDB" id="5148600at2"/>
<dbReference type="PANTHER" id="PTHR28259">
    <property type="entry name" value="FLUORIDE EXPORT PROTEIN 1-RELATED"/>
    <property type="match status" value="1"/>
</dbReference>
<keyword evidence="10" id="KW-0406">Ion transport</keyword>
<keyword evidence="10" id="KW-0813">Transport</keyword>
<comment type="similarity">
    <text evidence="7 10">Belongs to the fluoride channel Fluc/FEX (TC 1.A.43) family.</text>
</comment>
<keyword evidence="6 10" id="KW-0407">Ion channel</keyword>
<feature type="transmembrane region" description="Helical" evidence="10">
    <location>
        <begin position="38"/>
        <end position="55"/>
    </location>
</feature>
<comment type="activity regulation">
    <text evidence="10">Na(+) is not transported, but it plays an essential structural role and its presence is essential for fluoride channel function.</text>
</comment>
<comment type="function">
    <text evidence="9 10">Fluoride-specific ion channel. Important for reducing fluoride concentration in the cell, thus reducing its toxicity.</text>
</comment>
<feature type="transmembrane region" description="Helical" evidence="10">
    <location>
        <begin position="99"/>
        <end position="124"/>
    </location>
</feature>
<dbReference type="GO" id="GO:0062054">
    <property type="term" value="F:fluoride channel activity"/>
    <property type="evidence" value="ECO:0007669"/>
    <property type="project" value="UniProtKB-UniRule"/>
</dbReference>
<dbReference type="GO" id="GO:0140114">
    <property type="term" value="P:cellular detoxification of fluoride"/>
    <property type="evidence" value="ECO:0007669"/>
    <property type="project" value="UniProtKB-UniRule"/>
</dbReference>
<dbReference type="GO" id="GO:0046872">
    <property type="term" value="F:metal ion binding"/>
    <property type="evidence" value="ECO:0007669"/>
    <property type="project" value="UniProtKB-KW"/>
</dbReference>
<dbReference type="Proteomes" id="UP000295244">
    <property type="component" value="Unassembled WGS sequence"/>
</dbReference>
<evidence type="ECO:0000313" key="12">
    <source>
        <dbReference type="Proteomes" id="UP000295244"/>
    </source>
</evidence>
<evidence type="ECO:0000256" key="1">
    <source>
        <dbReference type="ARBA" id="ARBA00004651"/>
    </source>
</evidence>
<keyword evidence="10" id="KW-0915">Sodium</keyword>
<reference evidence="11 12" key="1">
    <citation type="submission" date="2019-03" db="EMBL/GenBank/DDBJ databases">
        <title>Whole genome sequence of a novel Rubrobacter taiwanensis strain, isolated from Yellowstone National Park.</title>
        <authorList>
            <person name="Freed S."/>
            <person name="Ramaley R.F."/>
            <person name="Kyndt J.A."/>
        </authorList>
    </citation>
    <scope>NUCLEOTIDE SEQUENCE [LARGE SCALE GENOMIC DNA]</scope>
    <source>
        <strain evidence="11 12">Yellowstone</strain>
    </source>
</reference>
<protein>
    <recommendedName>
        <fullName evidence="10">Fluoride-specific ion channel FluC</fullName>
    </recommendedName>
</protein>